<dbReference type="SUPFAM" id="SSF57667">
    <property type="entry name" value="beta-beta-alpha zinc fingers"/>
    <property type="match status" value="2"/>
</dbReference>
<evidence type="ECO:0000256" key="5">
    <source>
        <dbReference type="PROSITE-ProRule" id="PRU00042"/>
    </source>
</evidence>
<dbReference type="SUPFAM" id="SSF46785">
    <property type="entry name" value="Winged helix' DNA-binding domain"/>
    <property type="match status" value="1"/>
</dbReference>
<dbReference type="GO" id="GO:0008270">
    <property type="term" value="F:zinc ion binding"/>
    <property type="evidence" value="ECO:0007669"/>
    <property type="project" value="UniProtKB-KW"/>
</dbReference>
<feature type="domain" description="THAP-type" evidence="9">
    <location>
        <begin position="11"/>
        <end position="97"/>
    </location>
</feature>
<dbReference type="Gene3D" id="1.10.10.10">
    <property type="entry name" value="Winged helix-like DNA-binding domain superfamily/Winged helix DNA-binding domain"/>
    <property type="match status" value="1"/>
</dbReference>
<dbReference type="PROSITE" id="PS00028">
    <property type="entry name" value="ZINC_FINGER_C2H2_1"/>
    <property type="match status" value="1"/>
</dbReference>
<evidence type="ECO:0000256" key="1">
    <source>
        <dbReference type="ARBA" id="ARBA00022723"/>
    </source>
</evidence>
<evidence type="ECO:0000256" key="4">
    <source>
        <dbReference type="ARBA" id="ARBA00023125"/>
    </source>
</evidence>
<organism evidence="11">
    <name type="scientific">Ornithodoros turicata</name>
    <dbReference type="NCBI Taxonomy" id="34597"/>
    <lineage>
        <taxon>Eukaryota</taxon>
        <taxon>Metazoa</taxon>
        <taxon>Ecdysozoa</taxon>
        <taxon>Arthropoda</taxon>
        <taxon>Chelicerata</taxon>
        <taxon>Arachnida</taxon>
        <taxon>Acari</taxon>
        <taxon>Parasitiformes</taxon>
        <taxon>Ixodida</taxon>
        <taxon>Ixodoidea</taxon>
        <taxon>Argasidae</taxon>
        <taxon>Ornithodorinae</taxon>
        <taxon>Ornithodoros</taxon>
    </lineage>
</organism>
<dbReference type="Pfam" id="PF00605">
    <property type="entry name" value="IRF"/>
    <property type="match status" value="1"/>
</dbReference>
<name>A0A2R5L8Y5_9ACAR</name>
<dbReference type="SMART" id="SM00692">
    <property type="entry name" value="DM3"/>
    <property type="match status" value="1"/>
</dbReference>
<evidence type="ECO:0000256" key="3">
    <source>
        <dbReference type="ARBA" id="ARBA00022833"/>
    </source>
</evidence>
<keyword evidence="1" id="KW-0479">Metal-binding</keyword>
<dbReference type="InterPro" id="IPR006612">
    <property type="entry name" value="THAP_Znf"/>
</dbReference>
<feature type="domain" description="IRF tryptophan pentad repeat" evidence="10">
    <location>
        <begin position="283"/>
        <end position="387"/>
    </location>
</feature>
<dbReference type="InterPro" id="IPR036236">
    <property type="entry name" value="Znf_C2H2_sf"/>
</dbReference>
<dbReference type="InterPro" id="IPR036388">
    <property type="entry name" value="WH-like_DNA-bd_sf"/>
</dbReference>
<keyword evidence="11" id="KW-0808">Transferase</keyword>
<dbReference type="SUPFAM" id="SSF57716">
    <property type="entry name" value="Glucocorticoid receptor-like (DNA-binding domain)"/>
    <property type="match status" value="1"/>
</dbReference>
<evidence type="ECO:0000259" key="8">
    <source>
        <dbReference type="PROSITE" id="PS50157"/>
    </source>
</evidence>
<feature type="domain" description="C2H2-type" evidence="8">
    <location>
        <begin position="478"/>
        <end position="505"/>
    </location>
</feature>
<dbReference type="SMART" id="SM00355">
    <property type="entry name" value="ZnF_C2H2"/>
    <property type="match status" value="4"/>
</dbReference>
<proteinExistence type="predicted"/>
<dbReference type="GO" id="GO:0000976">
    <property type="term" value="F:transcription cis-regulatory region binding"/>
    <property type="evidence" value="ECO:0007669"/>
    <property type="project" value="InterPro"/>
</dbReference>
<dbReference type="PROSITE" id="PS50950">
    <property type="entry name" value="ZF_THAP"/>
    <property type="match status" value="1"/>
</dbReference>
<feature type="region of interest" description="Disordered" evidence="7">
    <location>
        <begin position="153"/>
        <end position="193"/>
    </location>
</feature>
<dbReference type="InterPro" id="IPR001346">
    <property type="entry name" value="Interferon_reg_fact_DNA-bd_dom"/>
</dbReference>
<dbReference type="InterPro" id="IPR036390">
    <property type="entry name" value="WH_DNA-bd_sf"/>
</dbReference>
<evidence type="ECO:0000256" key="7">
    <source>
        <dbReference type="SAM" id="MobiDB-lite"/>
    </source>
</evidence>
<sequence length="773" mass="86358">MAKPVTQKGAQRSFTRCCVPTCSNNAYNTNGVSFFRFPKDAERCRKWVANCGRKDLQTKSAEKLFANYRICSAHFKKEDFSTTHCNRLIWNAVPTVFKRYKVPSSSTGIVKAKQKYRKLFGFATRRKPIALPRNEPPVHATVSCIKSSGAGVERNVRPAQVETAPEAESAPLQIQQDPAPKSDEDSEGVDEGPRLPVFIEDHCYAVNSLAMAETIKVIQIELERQSSTDVTDMQSHPGLTSELMPAVEALTALGIPPQLVERPSSPSEAPSSLAKRPRSKKGPRLMQDFLLPHLDRGTFGDRLKWIDRANGIFQIGWYHKNGAEWKNDDCIVFLEWDRLKKRPVAQSPHYWMEAKQRFRAALGKVSYGWSHPAAADQKNVKIRKVKWNKDMTDTEPHPNSGSTRVPRMGRVHRPVISRIRKVSSPPRVKEEEEEEEEDDDWNPVDKDTPSVCHRCGYMTRNRRVFLRHRMMHRDVRAFCCRYCPQRFCLPESLFLHLQVHSETYPYTCTSCGVRTRLLLQLWRHELRRIAERVCLCHRCGIMCHVRSNLRLHLQRAHGIIRRSTKPYSCALGGKAAAADPFSDTSSSLSPLPPSKAAKTKKAVKRPARTPKSAPKPKKAKASSGEEVEAPRLKGPKQTANRSPSAMKSKRAKTAKAAKTPVSQIIQSSSDDNMSALDVLSSTSVTLAELEAAARSDSVNFVEIEGQVVQSGDSVMQVTLDDMAHVVLVSAEPVEMPAAPATVAAAQTPAATSEVTAVRGLTKRVRVPKKILSL</sequence>
<dbReference type="InterPro" id="IPR038441">
    <property type="entry name" value="THAP_Znf_sf"/>
</dbReference>
<evidence type="ECO:0000256" key="2">
    <source>
        <dbReference type="ARBA" id="ARBA00022771"/>
    </source>
</evidence>
<dbReference type="PROSITE" id="PS51507">
    <property type="entry name" value="IRF_2"/>
    <property type="match status" value="1"/>
</dbReference>
<keyword evidence="3" id="KW-0862">Zinc</keyword>
<dbReference type="Gene3D" id="3.30.160.60">
    <property type="entry name" value="Classic Zinc Finger"/>
    <property type="match status" value="1"/>
</dbReference>
<dbReference type="EMBL" id="GGLE01001826">
    <property type="protein sequence ID" value="MBY05952.1"/>
    <property type="molecule type" value="Transcribed_RNA"/>
</dbReference>
<keyword evidence="4 6" id="KW-0238">DNA-binding</keyword>
<dbReference type="PANTHER" id="PTHR46600">
    <property type="entry name" value="THAP DOMAIN-CONTAINING"/>
    <property type="match status" value="1"/>
</dbReference>
<keyword evidence="2 5" id="KW-0863">Zinc-finger</keyword>
<evidence type="ECO:0000259" key="10">
    <source>
        <dbReference type="PROSITE" id="PS51507"/>
    </source>
</evidence>
<feature type="region of interest" description="Disordered" evidence="7">
    <location>
        <begin position="419"/>
        <end position="445"/>
    </location>
</feature>
<dbReference type="PROSITE" id="PS50157">
    <property type="entry name" value="ZINC_FINGER_C2H2_2"/>
    <property type="match status" value="1"/>
</dbReference>
<dbReference type="Pfam" id="PF05485">
    <property type="entry name" value="THAP"/>
    <property type="match status" value="1"/>
</dbReference>
<accession>A0A2R5L8Y5</accession>
<feature type="region of interest" description="Disordered" evidence="7">
    <location>
        <begin position="578"/>
        <end position="666"/>
    </location>
</feature>
<evidence type="ECO:0000313" key="11">
    <source>
        <dbReference type="EMBL" id="MBY05952.1"/>
    </source>
</evidence>
<protein>
    <submittedName>
        <fullName evidence="11">Putative 52 kd repressor of inhibitor of protein kinase</fullName>
    </submittedName>
</protein>
<dbReference type="Gene3D" id="6.20.210.20">
    <property type="entry name" value="THAP domain"/>
    <property type="match status" value="1"/>
</dbReference>
<dbReference type="InterPro" id="IPR026516">
    <property type="entry name" value="THAP1/10"/>
</dbReference>
<evidence type="ECO:0000256" key="6">
    <source>
        <dbReference type="PROSITE-ProRule" id="PRU00309"/>
    </source>
</evidence>
<keyword evidence="11" id="KW-0418">Kinase</keyword>
<feature type="compositionally biased region" description="Basic residues" evidence="7">
    <location>
        <begin position="597"/>
        <end position="620"/>
    </location>
</feature>
<feature type="compositionally biased region" description="Acidic residues" evidence="7">
    <location>
        <begin position="431"/>
        <end position="442"/>
    </location>
</feature>
<evidence type="ECO:0000259" key="9">
    <source>
        <dbReference type="PROSITE" id="PS50950"/>
    </source>
</evidence>
<dbReference type="GO" id="GO:0016301">
    <property type="term" value="F:kinase activity"/>
    <property type="evidence" value="ECO:0007669"/>
    <property type="project" value="UniProtKB-KW"/>
</dbReference>
<dbReference type="AlphaFoldDB" id="A0A2R5L8Y5"/>
<feature type="region of interest" description="Disordered" evidence="7">
    <location>
        <begin position="258"/>
        <end position="282"/>
    </location>
</feature>
<dbReference type="InterPro" id="IPR013087">
    <property type="entry name" value="Znf_C2H2_type"/>
</dbReference>
<reference evidence="11" key="1">
    <citation type="submission" date="2018-03" db="EMBL/GenBank/DDBJ databases">
        <title>The relapsing fever spirochete Borrelia turicatae persists in the highly oxidative environment of its soft-bodied tick vector.</title>
        <authorList>
            <person name="Bourret T.J."/>
            <person name="Boyle W.K."/>
            <person name="Valenzuela J.G."/>
            <person name="Oliveira F."/>
            <person name="Lopez J.E."/>
        </authorList>
    </citation>
    <scope>NUCLEOTIDE SEQUENCE</scope>
    <source>
        <strain evidence="11">Kansas strain/isolate</strain>
        <tissue evidence="11">Salivary glands</tissue>
    </source>
</reference>
<dbReference type="SMART" id="SM00980">
    <property type="entry name" value="THAP"/>
    <property type="match status" value="1"/>
</dbReference>
<feature type="compositionally biased region" description="Low complexity" evidence="7">
    <location>
        <begin position="263"/>
        <end position="272"/>
    </location>
</feature>
<dbReference type="PANTHER" id="PTHR46600:SF11">
    <property type="entry name" value="THAP DOMAIN-CONTAINING PROTEIN 10"/>
    <property type="match status" value="1"/>
</dbReference>